<dbReference type="OrthoDB" id="8936324at2"/>
<gene>
    <name evidence="3" type="ORF">EYB31_14190</name>
</gene>
<dbReference type="Gene3D" id="3.90.550.10">
    <property type="entry name" value="Spore Coat Polysaccharide Biosynthesis Protein SpsA, Chain A"/>
    <property type="match status" value="1"/>
</dbReference>
<evidence type="ECO:0000313" key="3">
    <source>
        <dbReference type="EMBL" id="TBL78643.1"/>
    </source>
</evidence>
<dbReference type="PANTHER" id="PTHR43179">
    <property type="entry name" value="RHAMNOSYLTRANSFERASE WBBL"/>
    <property type="match status" value="1"/>
</dbReference>
<evidence type="ECO:0000256" key="1">
    <source>
        <dbReference type="SAM" id="MobiDB-lite"/>
    </source>
</evidence>
<dbReference type="InterPro" id="IPR001173">
    <property type="entry name" value="Glyco_trans_2-like"/>
</dbReference>
<keyword evidence="4" id="KW-1185">Reference proteome</keyword>
<feature type="region of interest" description="Disordered" evidence="1">
    <location>
        <begin position="1"/>
        <end position="30"/>
    </location>
</feature>
<proteinExistence type="predicted"/>
<keyword evidence="3" id="KW-0808">Transferase</keyword>
<name>A0A4Q9DQG2_9BACL</name>
<dbReference type="Pfam" id="PF00535">
    <property type="entry name" value="Glycos_transf_2"/>
    <property type="match status" value="1"/>
</dbReference>
<dbReference type="InterPro" id="IPR029044">
    <property type="entry name" value="Nucleotide-diphossugar_trans"/>
</dbReference>
<organism evidence="3 4">
    <name type="scientific">Paenibacillus thalictri</name>
    <dbReference type="NCBI Taxonomy" id="2527873"/>
    <lineage>
        <taxon>Bacteria</taxon>
        <taxon>Bacillati</taxon>
        <taxon>Bacillota</taxon>
        <taxon>Bacilli</taxon>
        <taxon>Bacillales</taxon>
        <taxon>Paenibacillaceae</taxon>
        <taxon>Paenibacillus</taxon>
    </lineage>
</organism>
<evidence type="ECO:0000313" key="4">
    <source>
        <dbReference type="Proteomes" id="UP000293142"/>
    </source>
</evidence>
<dbReference type="GO" id="GO:0016740">
    <property type="term" value="F:transferase activity"/>
    <property type="evidence" value="ECO:0007669"/>
    <property type="project" value="UniProtKB-KW"/>
</dbReference>
<dbReference type="PANTHER" id="PTHR43179:SF7">
    <property type="entry name" value="RHAMNOSYLTRANSFERASE WBBL"/>
    <property type="match status" value="1"/>
</dbReference>
<dbReference type="Proteomes" id="UP000293142">
    <property type="component" value="Unassembled WGS sequence"/>
</dbReference>
<evidence type="ECO:0000259" key="2">
    <source>
        <dbReference type="Pfam" id="PF00535"/>
    </source>
</evidence>
<dbReference type="EMBL" id="SIRE01000009">
    <property type="protein sequence ID" value="TBL78643.1"/>
    <property type="molecule type" value="Genomic_DNA"/>
</dbReference>
<dbReference type="SUPFAM" id="SSF53448">
    <property type="entry name" value="Nucleotide-diphospho-sugar transferases"/>
    <property type="match status" value="1"/>
</dbReference>
<accession>A0A4Q9DQG2</accession>
<dbReference type="AlphaFoldDB" id="A0A4Q9DQG2"/>
<feature type="domain" description="Glycosyltransferase 2-like" evidence="2">
    <location>
        <begin position="68"/>
        <end position="149"/>
    </location>
</feature>
<comment type="caution">
    <text evidence="3">The sequence shown here is derived from an EMBL/GenBank/DDBJ whole genome shotgun (WGS) entry which is preliminary data.</text>
</comment>
<sequence>MRRTIRKEVATTMKKSSPRKRSSRNRPPSLVDKFLHYDHSYASGFEKGYHQGRADGTSGYLKSLEGTSVIIPVCNRKESLMAYVDSKRADANHACELIVIDNGSSDGTADYLRKSGGKLRYWINSNDIGVVGAINQGLMMARGQTLSILWNEAALTSGRLNDSQEQAGEGRTDVADIGEDAGTYGLCMPRETFRRLGYLDELFEQPEIAVMDYAVRAFLLNMIPKLPDIASVSIPHSETDRLYFRSKWGRRIENVFESGWTPDGRIGDIGAFYPTSVTVKSMGPAVYRLENNRRYKLESEGAGISATRLSQLDMKRWPLTTEVSPEHCMDDDDGSLVQTPDGQIYQISQGKLRPVLSSWVLAMWHLDRQPVMPISLEQKALYEEGIPLIAPPVIRTGFL</sequence>
<reference evidence="3 4" key="1">
    <citation type="submission" date="2019-02" db="EMBL/GenBank/DDBJ databases">
        <title>Paenibacillus sp. nov., isolated from surface-sterilized tissue of Thalictrum simplex L.</title>
        <authorList>
            <person name="Tuo L."/>
        </authorList>
    </citation>
    <scope>NUCLEOTIDE SEQUENCE [LARGE SCALE GENOMIC DNA]</scope>
    <source>
        <strain evidence="3 4">N2SHLJ1</strain>
    </source>
</reference>
<protein>
    <submittedName>
        <fullName evidence="3">Glycosyltransferase</fullName>
    </submittedName>
</protein>